<evidence type="ECO:0000256" key="3">
    <source>
        <dbReference type="ARBA" id="ARBA00022481"/>
    </source>
</evidence>
<accession>A0A1V5SC26</accession>
<dbReference type="AlphaFoldDB" id="A0A1V5SC26"/>
<comment type="similarity">
    <text evidence="2">Belongs to the prokaryotic/mitochondrial release factor family.</text>
</comment>
<evidence type="ECO:0000256" key="2">
    <source>
        <dbReference type="ARBA" id="ARBA00010835"/>
    </source>
</evidence>
<dbReference type="PANTHER" id="PTHR43804:SF7">
    <property type="entry name" value="LD18447P"/>
    <property type="match status" value="1"/>
</dbReference>
<proteinExistence type="inferred from homology"/>
<comment type="caution">
    <text evidence="6">The sequence shown here is derived from an EMBL/GenBank/DDBJ whole genome shotgun (WGS) entry which is preliminary data.</text>
</comment>
<dbReference type="FunFam" id="3.30.70.1660:FF:000002">
    <property type="entry name" value="Peptide chain release factor 1"/>
    <property type="match status" value="1"/>
</dbReference>
<dbReference type="PANTHER" id="PTHR43804">
    <property type="entry name" value="LD18447P"/>
    <property type="match status" value="1"/>
</dbReference>
<dbReference type="Proteomes" id="UP000485367">
    <property type="component" value="Unassembled WGS sequence"/>
</dbReference>
<dbReference type="SUPFAM" id="SSF75620">
    <property type="entry name" value="Release factor"/>
    <property type="match status" value="1"/>
</dbReference>
<organism evidence="6">
    <name type="scientific">candidate division WS2 bacterium ADurb.Bin280</name>
    <dbReference type="NCBI Taxonomy" id="1852829"/>
    <lineage>
        <taxon>Bacteria</taxon>
        <taxon>candidate division WS2</taxon>
    </lineage>
</organism>
<dbReference type="Pfam" id="PF03462">
    <property type="entry name" value="PCRF"/>
    <property type="match status" value="1"/>
</dbReference>
<dbReference type="Pfam" id="PF00472">
    <property type="entry name" value="RF-1"/>
    <property type="match status" value="1"/>
</dbReference>
<keyword evidence="3" id="KW-0488">Methylation</keyword>
<feature type="domain" description="Prokaryotic-type class I peptide chain release factors" evidence="5">
    <location>
        <begin position="166"/>
        <end position="182"/>
    </location>
</feature>
<gene>
    <name evidence="6" type="primary">prfA</name>
    <name evidence="6" type="ORF">BWY43_00676</name>
</gene>
<dbReference type="GO" id="GO:0005737">
    <property type="term" value="C:cytoplasm"/>
    <property type="evidence" value="ECO:0007669"/>
    <property type="project" value="UniProtKB-ARBA"/>
</dbReference>
<dbReference type="InterPro" id="IPR045853">
    <property type="entry name" value="Pep_chain_release_fac_I_sf"/>
</dbReference>
<sequence length="304" mass="34251">MSQINNLQQLKQNLELLESEDDDLKTLAEDELRVVVGDLLKGEIQDQNNAIIEIRAGTGGEEAELFAAELSRMYLKYAERLGFKAVIENSKDNSIGGIKELIALIEGEGAYGKFKFEAGVHRVQRVPKTEKSGRLHTSAATIAVLPEIEEKELEIRQEDLRVDVYRSSGHGGQSVNTTDSAVRITHLPTGTVVTCQDEKSQIKNREKAMTVLRSRLWQAQQEKKQKESSAARLQMVGSGDRSEKIRTYNFPQDRITDHRISRSLKNIEKFLNGELETITRELEMVEVKERAKLIIEKNSSDANS</sequence>
<dbReference type="EMBL" id="MWBO01000049">
    <property type="protein sequence ID" value="OQA52069.1"/>
    <property type="molecule type" value="Genomic_DNA"/>
</dbReference>
<keyword evidence="4" id="KW-0648">Protein biosynthesis</keyword>
<evidence type="ECO:0000256" key="1">
    <source>
        <dbReference type="ARBA" id="ARBA00002986"/>
    </source>
</evidence>
<evidence type="ECO:0000256" key="4">
    <source>
        <dbReference type="ARBA" id="ARBA00022917"/>
    </source>
</evidence>
<dbReference type="GO" id="GO:0003747">
    <property type="term" value="F:translation release factor activity"/>
    <property type="evidence" value="ECO:0007669"/>
    <property type="project" value="InterPro"/>
</dbReference>
<dbReference type="InterPro" id="IPR050057">
    <property type="entry name" value="Prokaryotic/Mito_RF"/>
</dbReference>
<dbReference type="SMART" id="SM00937">
    <property type="entry name" value="PCRF"/>
    <property type="match status" value="1"/>
</dbReference>
<dbReference type="Gene3D" id="3.30.70.1660">
    <property type="match status" value="1"/>
</dbReference>
<dbReference type="FunFam" id="3.30.160.20:FF:000004">
    <property type="entry name" value="Peptide chain release factor 1"/>
    <property type="match status" value="1"/>
</dbReference>
<dbReference type="InterPro" id="IPR005139">
    <property type="entry name" value="PCRF"/>
</dbReference>
<dbReference type="Gene3D" id="3.30.160.20">
    <property type="match status" value="1"/>
</dbReference>
<comment type="function">
    <text evidence="1">Peptide chain release factor 1 directs the termination of translation in response to the peptide chain termination codons UAG and UAA.</text>
</comment>
<evidence type="ECO:0000259" key="5">
    <source>
        <dbReference type="PROSITE" id="PS00745"/>
    </source>
</evidence>
<protein>
    <submittedName>
        <fullName evidence="6">Peptide chain release factor 1</fullName>
    </submittedName>
</protein>
<evidence type="ECO:0000313" key="6">
    <source>
        <dbReference type="EMBL" id="OQA52069.1"/>
    </source>
</evidence>
<reference evidence="6" key="1">
    <citation type="submission" date="2017-02" db="EMBL/GenBank/DDBJ databases">
        <title>Delving into the versatile metabolic prowess of the omnipresent phylum Bacteroidetes.</title>
        <authorList>
            <person name="Nobu M.K."/>
            <person name="Mei R."/>
            <person name="Narihiro T."/>
            <person name="Kuroda K."/>
            <person name="Liu W.-T."/>
        </authorList>
    </citation>
    <scope>NUCLEOTIDE SEQUENCE</scope>
    <source>
        <strain evidence="6">ADurb.Bin280</strain>
    </source>
</reference>
<dbReference type="InterPro" id="IPR000352">
    <property type="entry name" value="Pep_chain_release_fac_I"/>
</dbReference>
<name>A0A1V5SC26_9BACT</name>
<dbReference type="PROSITE" id="PS00745">
    <property type="entry name" value="RF_PROK_I"/>
    <property type="match status" value="1"/>
</dbReference>